<dbReference type="Proteomes" id="UP000646911">
    <property type="component" value="Unassembled WGS sequence"/>
</dbReference>
<dbReference type="PANTHER" id="PTHR37419:SF1">
    <property type="entry name" value="SERINE_THREONINE-PROTEIN KINASE TOXIN HIPA"/>
    <property type="match status" value="1"/>
</dbReference>
<dbReference type="NCBIfam" id="TIGR03071">
    <property type="entry name" value="couple_hipA"/>
    <property type="match status" value="1"/>
</dbReference>
<evidence type="ECO:0000313" key="6">
    <source>
        <dbReference type="EMBL" id="MBC3911106.1"/>
    </source>
</evidence>
<name>A0ABR6ZH95_9BURK</name>
<evidence type="ECO:0000259" key="5">
    <source>
        <dbReference type="Pfam" id="PF13657"/>
    </source>
</evidence>
<dbReference type="InterPro" id="IPR012893">
    <property type="entry name" value="HipA-like_C"/>
</dbReference>
<dbReference type="InterPro" id="IPR017508">
    <property type="entry name" value="HipA_N1"/>
</dbReference>
<comment type="similarity">
    <text evidence="1">Belongs to the HipA Ser/Thr kinase family.</text>
</comment>
<reference evidence="6 7" key="1">
    <citation type="submission" date="2020-08" db="EMBL/GenBank/DDBJ databases">
        <title>Novel species isolated from subtropical streams in China.</title>
        <authorList>
            <person name="Lu H."/>
        </authorList>
    </citation>
    <scope>NUCLEOTIDE SEQUENCE [LARGE SCALE GENOMIC DNA]</scope>
    <source>
        <strain evidence="6 7">NL8W</strain>
    </source>
</reference>
<keyword evidence="2" id="KW-0808">Transferase</keyword>
<dbReference type="Pfam" id="PF13657">
    <property type="entry name" value="Couple_hipA"/>
    <property type="match status" value="1"/>
</dbReference>
<evidence type="ECO:0000259" key="4">
    <source>
        <dbReference type="Pfam" id="PF07804"/>
    </source>
</evidence>
<evidence type="ECO:0000313" key="7">
    <source>
        <dbReference type="Proteomes" id="UP000646911"/>
    </source>
</evidence>
<dbReference type="Pfam" id="PF07804">
    <property type="entry name" value="HipA_C"/>
    <property type="match status" value="1"/>
</dbReference>
<evidence type="ECO:0000256" key="3">
    <source>
        <dbReference type="ARBA" id="ARBA00022777"/>
    </source>
</evidence>
<feature type="domain" description="HipA N-terminal subdomain 1" evidence="5">
    <location>
        <begin position="6"/>
        <end position="118"/>
    </location>
</feature>
<gene>
    <name evidence="6" type="ORF">H8L47_26385</name>
</gene>
<evidence type="ECO:0000256" key="1">
    <source>
        <dbReference type="ARBA" id="ARBA00010164"/>
    </source>
</evidence>
<feature type="domain" description="HipA-like C-terminal" evidence="4">
    <location>
        <begin position="153"/>
        <end position="392"/>
    </location>
</feature>
<dbReference type="RefSeq" id="WP_186956819.1">
    <property type="nucleotide sequence ID" value="NZ_JACOFX010000024.1"/>
</dbReference>
<dbReference type="PANTHER" id="PTHR37419">
    <property type="entry name" value="SERINE/THREONINE-PROTEIN KINASE TOXIN HIPA"/>
    <property type="match status" value="1"/>
</dbReference>
<evidence type="ECO:0000256" key="2">
    <source>
        <dbReference type="ARBA" id="ARBA00022679"/>
    </source>
</evidence>
<protein>
    <submittedName>
        <fullName evidence="6">Type II toxin-antitoxin system HipA family toxin</fullName>
    </submittedName>
</protein>
<dbReference type="InterPro" id="IPR052028">
    <property type="entry name" value="HipA_Ser/Thr_kinase"/>
</dbReference>
<sequence>MNFSALDIFIGDTKAGVLFRYGDIVRFSVDYEYANDPDRPQISLSLRAEDPAQDAALLLNPTSPELNSSGGGRLPNFFQNLLPEGVLRKHIAELRKCSEDDYFELLAACGGDLPGNVYARPSSLDRRFTARFVTQQQDALEESVVEDPLEDGVSISGMQPKLALVLEGGRYVARQRHEGAHIIGKLPTTQYDLLPEVEHLSLRLAAAAGVTVCETDLVSLDLILAEHNYVIGKSNNFLAVKRFDRDQPGRLHAEDFAQILNVDPSNKYSGGSYADIANVMLRVEGLGEQAVLELVRRIAVSELLGNYDFHLKNIGVLHMPDGKVLLSPAYDIVAYSVYINGSGHALPFAHGQKKKQILEPTAIRAFANAVSMPEVKLRNEIKKVCVAAAKDWNALIDTSEIQENQKVTLKTFFAGRPVMKNYLRRKTKAVGG</sequence>
<dbReference type="EMBL" id="JACOFX010000024">
    <property type="protein sequence ID" value="MBC3911106.1"/>
    <property type="molecule type" value="Genomic_DNA"/>
</dbReference>
<keyword evidence="7" id="KW-1185">Reference proteome</keyword>
<comment type="caution">
    <text evidence="6">The sequence shown here is derived from an EMBL/GenBank/DDBJ whole genome shotgun (WGS) entry which is preliminary data.</text>
</comment>
<proteinExistence type="inferred from homology"/>
<organism evidence="6 7">
    <name type="scientific">Undibacterium umbellatum</name>
    <dbReference type="NCBI Taxonomy" id="2762300"/>
    <lineage>
        <taxon>Bacteria</taxon>
        <taxon>Pseudomonadati</taxon>
        <taxon>Pseudomonadota</taxon>
        <taxon>Betaproteobacteria</taxon>
        <taxon>Burkholderiales</taxon>
        <taxon>Oxalobacteraceae</taxon>
        <taxon>Undibacterium</taxon>
    </lineage>
</organism>
<accession>A0ABR6ZH95</accession>
<keyword evidence="3" id="KW-0418">Kinase</keyword>